<dbReference type="InterPro" id="IPR054545">
    <property type="entry name" value="ApeI-like"/>
</dbReference>
<proteinExistence type="predicted"/>
<dbReference type="InterPro" id="IPR029069">
    <property type="entry name" value="HotDog_dom_sf"/>
</dbReference>
<dbReference type="RefSeq" id="WP_138096969.1">
    <property type="nucleotide sequence ID" value="NZ_CP040428.1"/>
</dbReference>
<accession>A0A4P8YQD1</accession>
<evidence type="ECO:0000259" key="1">
    <source>
        <dbReference type="Pfam" id="PF22818"/>
    </source>
</evidence>
<organism evidence="2 3">
    <name type="scientific">Jejubacter calystegiae</name>
    <dbReference type="NCBI Taxonomy" id="2579935"/>
    <lineage>
        <taxon>Bacteria</taxon>
        <taxon>Pseudomonadati</taxon>
        <taxon>Pseudomonadota</taxon>
        <taxon>Gammaproteobacteria</taxon>
        <taxon>Enterobacterales</taxon>
        <taxon>Enterobacteriaceae</taxon>
        <taxon>Jejubacter</taxon>
    </lineage>
</organism>
<gene>
    <name evidence="2" type="ORF">FEM41_15305</name>
</gene>
<reference evidence="2 3" key="1">
    <citation type="submission" date="2019-05" db="EMBL/GenBank/DDBJ databases">
        <title>Complete genome sequence of Izhakiella calystegiae KSNA2, an endophyte isolated from beach morning glory (Calystegia soldanella).</title>
        <authorList>
            <person name="Jiang L."/>
            <person name="Jeong J.C."/>
            <person name="Kim C.Y."/>
            <person name="Kim D.H."/>
            <person name="Kim S.W."/>
            <person name="Lee j."/>
        </authorList>
    </citation>
    <scope>NUCLEOTIDE SEQUENCE [LARGE SCALE GENOMIC DNA]</scope>
    <source>
        <strain evidence="2 3">KSNA2</strain>
    </source>
</reference>
<evidence type="ECO:0000313" key="3">
    <source>
        <dbReference type="Proteomes" id="UP000302163"/>
    </source>
</evidence>
<dbReference type="EMBL" id="CP040428">
    <property type="protein sequence ID" value="QCT20912.1"/>
    <property type="molecule type" value="Genomic_DNA"/>
</dbReference>
<dbReference type="InterPro" id="IPR016962">
    <property type="entry name" value="Dehydrase_ECs4332_prd"/>
</dbReference>
<dbReference type="PIRSF" id="PIRSF030962">
    <property type="entry name" value="Dehydrase_ECs4332_prd"/>
    <property type="match status" value="1"/>
</dbReference>
<dbReference type="OrthoDB" id="9812842at2"/>
<sequence length="116" mass="13605">MNPIELQRSAPDADRLVLRLWIPKTLFWFQGHFPQWQVLPGVAQIHWAMTYSESLTGDLRYHSVDRVKFQTPVMPDSELRLELHHEAARQLLHFCYYLVDGESERVASSGKIKLCR</sequence>
<name>A0A4P8YQD1_9ENTR</name>
<dbReference type="KEGG" id="izh:FEM41_15305"/>
<dbReference type="AlphaFoldDB" id="A0A4P8YQD1"/>
<protein>
    <submittedName>
        <fullName evidence="2">Hydroxymyristoyl-ACP dehydratase</fullName>
    </submittedName>
</protein>
<evidence type="ECO:0000313" key="2">
    <source>
        <dbReference type="EMBL" id="QCT20912.1"/>
    </source>
</evidence>
<dbReference type="Pfam" id="PF22818">
    <property type="entry name" value="ApeI-like"/>
    <property type="match status" value="1"/>
</dbReference>
<dbReference type="Gene3D" id="3.10.129.10">
    <property type="entry name" value="Hotdog Thioesterase"/>
    <property type="match status" value="1"/>
</dbReference>
<feature type="domain" description="ApeI dehydratase-like" evidence="1">
    <location>
        <begin position="12"/>
        <end position="101"/>
    </location>
</feature>
<dbReference type="SUPFAM" id="SSF54637">
    <property type="entry name" value="Thioesterase/thiol ester dehydrase-isomerase"/>
    <property type="match status" value="1"/>
</dbReference>
<keyword evidence="3" id="KW-1185">Reference proteome</keyword>
<dbReference type="Proteomes" id="UP000302163">
    <property type="component" value="Chromosome"/>
</dbReference>